<keyword evidence="5" id="KW-0813">Transport</keyword>
<dbReference type="InterPro" id="IPR038591">
    <property type="entry name" value="NolW-like_sf"/>
</dbReference>
<dbReference type="InterPro" id="IPR005644">
    <property type="entry name" value="NolW-like"/>
</dbReference>
<dbReference type="PANTHER" id="PTHR30332">
    <property type="entry name" value="PROBABLE GENERAL SECRETION PATHWAY PROTEIN D"/>
    <property type="match status" value="1"/>
</dbReference>
<dbReference type="Pfam" id="PF00263">
    <property type="entry name" value="Secretin"/>
    <property type="match status" value="1"/>
</dbReference>
<feature type="domain" description="Type II/III secretion system secretin-like" evidence="8">
    <location>
        <begin position="453"/>
        <end position="634"/>
    </location>
</feature>
<dbReference type="Proteomes" id="UP000322214">
    <property type="component" value="Chromosome"/>
</dbReference>
<evidence type="ECO:0000259" key="8">
    <source>
        <dbReference type="Pfam" id="PF00263"/>
    </source>
</evidence>
<dbReference type="GO" id="GO:0015627">
    <property type="term" value="C:type II protein secretion system complex"/>
    <property type="evidence" value="ECO:0007669"/>
    <property type="project" value="TreeGrafter"/>
</dbReference>
<comment type="subcellular location">
    <subcellularLocation>
        <location evidence="5">Cell outer membrane</location>
    </subcellularLocation>
    <subcellularLocation>
        <location evidence="1">Membrane</location>
    </subcellularLocation>
</comment>
<proteinExistence type="inferred from homology"/>
<dbReference type="InterPro" id="IPR004846">
    <property type="entry name" value="T2SS/T3SS_dom"/>
</dbReference>
<keyword evidence="11" id="KW-1185">Reference proteome</keyword>
<feature type="domain" description="NolW-like" evidence="9">
    <location>
        <begin position="289"/>
        <end position="366"/>
    </location>
</feature>
<keyword evidence="3" id="KW-0472">Membrane</keyword>
<dbReference type="KEGG" id="mff:MFFC18_30010"/>
<evidence type="ECO:0000256" key="7">
    <source>
        <dbReference type="SAM" id="SignalP"/>
    </source>
</evidence>
<evidence type="ECO:0000256" key="5">
    <source>
        <dbReference type="RuleBase" id="RU004004"/>
    </source>
</evidence>
<reference evidence="10 11" key="1">
    <citation type="submission" date="2019-08" db="EMBL/GenBank/DDBJ databases">
        <title>Deep-cultivation of Planctomycetes and their phenomic and genomic characterization uncovers novel biology.</title>
        <authorList>
            <person name="Wiegand S."/>
            <person name="Jogler M."/>
            <person name="Boedeker C."/>
            <person name="Pinto D."/>
            <person name="Vollmers J."/>
            <person name="Rivas-Marin E."/>
            <person name="Kohn T."/>
            <person name="Peeters S.H."/>
            <person name="Heuer A."/>
            <person name="Rast P."/>
            <person name="Oberbeckmann S."/>
            <person name="Bunk B."/>
            <person name="Jeske O."/>
            <person name="Meyerdierks A."/>
            <person name="Storesund J.E."/>
            <person name="Kallscheuer N."/>
            <person name="Luecker S."/>
            <person name="Lage O.M."/>
            <person name="Pohl T."/>
            <person name="Merkel B.J."/>
            <person name="Hornburger P."/>
            <person name="Mueller R.-W."/>
            <person name="Bruemmer F."/>
            <person name="Labrenz M."/>
            <person name="Spormann A.M."/>
            <person name="Op den Camp H."/>
            <person name="Overmann J."/>
            <person name="Amann R."/>
            <person name="Jetten M.S.M."/>
            <person name="Mascher T."/>
            <person name="Medema M.H."/>
            <person name="Devos D.P."/>
            <person name="Kaster A.-K."/>
            <person name="Ovreas L."/>
            <person name="Rohde M."/>
            <person name="Galperin M.Y."/>
            <person name="Jogler C."/>
        </authorList>
    </citation>
    <scope>NUCLEOTIDE SEQUENCE [LARGE SCALE GENOMIC DNA]</scope>
    <source>
        <strain evidence="10 11">FC18</strain>
    </source>
</reference>
<evidence type="ECO:0000256" key="2">
    <source>
        <dbReference type="ARBA" id="ARBA00022729"/>
    </source>
</evidence>
<gene>
    <name evidence="10" type="primary">xcpQ_2</name>
    <name evidence="10" type="ORF">MFFC18_30010</name>
</gene>
<comment type="similarity">
    <text evidence="4">Belongs to the bacterial secretin family.</text>
</comment>
<keyword evidence="2 7" id="KW-0732">Signal</keyword>
<dbReference type="OrthoDB" id="9813141at2"/>
<dbReference type="Pfam" id="PF03958">
    <property type="entry name" value="Secretin_N"/>
    <property type="match status" value="1"/>
</dbReference>
<sequence length="696" mass="76308" precursor="true">MTRMSRYPMAAGIYLVISSMFTLAAPCSYAAVAAPQDNASPTPNAPTPIKQKSDKSSAVEATGIPILDPTDLQPLIAPGDPVLQPGYADFLPPETNIELVDFRDQELGDAMRLFSEQSGINIVPSTQANEMKINLFLRNVRPMDVLENLTKTHDLYFRVDEKSGVIRIFTTKEYEQNLASFREEQTKVFTLLYPNPVDAAVAIQSLFGDRVELNFGVGDQDSILDIIYRLNRFDLVDSRSLGLGSYQGDYAYGGRSFSRLDGLGGFTSNQSNKSSSNNRASNESEPLSDLSSEQIQQLIEALNERTQRRPSGSNDGNDPISRLLKERQATIYVTVVRRNNQVVVRTGDDATMKQIEQLIQNLDVPTPLVLLEVKVMSVLLDDDFRSVFDYQFSNGSSVAGGFTTGDILPPPSDLAVGDDKRLESMTPGGSLLNQGDFTFQFVNNSFRARMQLLEDDNRVTILNTPLLLTANNEVSRIFIGDTIPFTVGFNSPQVISGGNNNTTIAGTPITELRDVGQSLLITPSINADRTVTLRIVQENARRVINGGRIPILSTTGVITNQEVDTVNRSTVSGTVVAKDGLAVALGGLIEDEVSDSRSQVPGIGKLPVLGFFFRKQTTGRLRRELIVMVRPYVFNTPAESASISQDLLQQLSVHPSAMTGQSSLHTFGPHEAAQVQLDECGLHSSFRFHNVTPRNY</sequence>
<protein>
    <submittedName>
        <fullName evidence="10">Type II secretion system protein D</fullName>
    </submittedName>
</protein>
<dbReference type="Gene3D" id="3.30.1370.120">
    <property type="match status" value="1"/>
</dbReference>
<evidence type="ECO:0000313" key="11">
    <source>
        <dbReference type="Proteomes" id="UP000322214"/>
    </source>
</evidence>
<dbReference type="GO" id="GO:0009306">
    <property type="term" value="P:protein secretion"/>
    <property type="evidence" value="ECO:0007669"/>
    <property type="project" value="InterPro"/>
</dbReference>
<feature type="compositionally biased region" description="Low complexity" evidence="6">
    <location>
        <begin position="268"/>
        <end position="284"/>
    </location>
</feature>
<organism evidence="10 11">
    <name type="scientific">Mariniblastus fucicola</name>
    <dbReference type="NCBI Taxonomy" id="980251"/>
    <lineage>
        <taxon>Bacteria</taxon>
        <taxon>Pseudomonadati</taxon>
        <taxon>Planctomycetota</taxon>
        <taxon>Planctomycetia</taxon>
        <taxon>Pirellulales</taxon>
        <taxon>Pirellulaceae</taxon>
        <taxon>Mariniblastus</taxon>
    </lineage>
</organism>
<feature type="region of interest" description="Disordered" evidence="6">
    <location>
        <begin position="268"/>
        <end position="291"/>
    </location>
</feature>
<dbReference type="AlphaFoldDB" id="A0A5B9PES4"/>
<feature type="chain" id="PRO_5023044625" evidence="7">
    <location>
        <begin position="31"/>
        <end position="696"/>
    </location>
</feature>
<dbReference type="PANTHER" id="PTHR30332:SF24">
    <property type="entry name" value="SECRETIN GSPD-RELATED"/>
    <property type="match status" value="1"/>
</dbReference>
<evidence type="ECO:0000256" key="3">
    <source>
        <dbReference type="ARBA" id="ARBA00023136"/>
    </source>
</evidence>
<evidence type="ECO:0000313" key="10">
    <source>
        <dbReference type="EMBL" id="QEG23106.1"/>
    </source>
</evidence>
<feature type="signal peptide" evidence="7">
    <location>
        <begin position="1"/>
        <end position="30"/>
    </location>
</feature>
<evidence type="ECO:0000256" key="1">
    <source>
        <dbReference type="ARBA" id="ARBA00004370"/>
    </source>
</evidence>
<dbReference type="InterPro" id="IPR050810">
    <property type="entry name" value="Bact_Secretion_Sys_Channel"/>
</dbReference>
<evidence type="ECO:0000256" key="4">
    <source>
        <dbReference type="RuleBase" id="RU004003"/>
    </source>
</evidence>
<accession>A0A5B9PES4</accession>
<dbReference type="InterPro" id="IPR001775">
    <property type="entry name" value="GspD/PilQ"/>
</dbReference>
<dbReference type="GO" id="GO:0009279">
    <property type="term" value="C:cell outer membrane"/>
    <property type="evidence" value="ECO:0007669"/>
    <property type="project" value="UniProtKB-SubCell"/>
</dbReference>
<dbReference type="PRINTS" id="PR00811">
    <property type="entry name" value="BCTERIALGSPD"/>
</dbReference>
<dbReference type="STRING" id="980251.GCA_001642875_03958"/>
<name>A0A5B9PES4_9BACT</name>
<evidence type="ECO:0000256" key="6">
    <source>
        <dbReference type="SAM" id="MobiDB-lite"/>
    </source>
</evidence>
<dbReference type="EMBL" id="CP042912">
    <property type="protein sequence ID" value="QEG23106.1"/>
    <property type="molecule type" value="Genomic_DNA"/>
</dbReference>
<evidence type="ECO:0000259" key="9">
    <source>
        <dbReference type="Pfam" id="PF03958"/>
    </source>
</evidence>